<reference evidence="1 2" key="1">
    <citation type="submission" date="2020-07" db="EMBL/GenBank/DDBJ databases">
        <title>Luteimonas sp. SJ-92.</title>
        <authorList>
            <person name="Huang X.-X."/>
            <person name="Xu L."/>
            <person name="Sun J.-Q."/>
        </authorList>
    </citation>
    <scope>NUCLEOTIDE SEQUENCE [LARGE SCALE GENOMIC DNA]</scope>
    <source>
        <strain evidence="1 2">SJ-92</strain>
    </source>
</reference>
<dbReference type="AlphaFoldDB" id="A0A853JD41"/>
<evidence type="ECO:0000313" key="2">
    <source>
        <dbReference type="Proteomes" id="UP000578091"/>
    </source>
</evidence>
<name>A0A853JD41_9GAMM</name>
<sequence length="70" mass="7664">MAVVTHESLVMAAVFKQEAHKLIDALPDTAGWEELAEQVETILDIEAGLADSAADRVTDNAQVRREFGLR</sequence>
<gene>
    <name evidence="1" type="ORF">H0E84_09085</name>
</gene>
<evidence type="ECO:0000313" key="1">
    <source>
        <dbReference type="EMBL" id="NZA26539.1"/>
    </source>
</evidence>
<comment type="caution">
    <text evidence="1">The sequence shown here is derived from an EMBL/GenBank/DDBJ whole genome shotgun (WGS) entry which is preliminary data.</text>
</comment>
<protein>
    <submittedName>
        <fullName evidence="1">Uncharacterized protein</fullName>
    </submittedName>
</protein>
<organism evidence="1 2">
    <name type="scientific">Luteimonas salinisoli</name>
    <dbReference type="NCBI Taxonomy" id="2752307"/>
    <lineage>
        <taxon>Bacteria</taxon>
        <taxon>Pseudomonadati</taxon>
        <taxon>Pseudomonadota</taxon>
        <taxon>Gammaproteobacteria</taxon>
        <taxon>Lysobacterales</taxon>
        <taxon>Lysobacteraceae</taxon>
        <taxon>Luteimonas</taxon>
    </lineage>
</organism>
<keyword evidence="2" id="KW-1185">Reference proteome</keyword>
<dbReference type="Proteomes" id="UP000578091">
    <property type="component" value="Unassembled WGS sequence"/>
</dbReference>
<dbReference type="RefSeq" id="WP_180678329.1">
    <property type="nucleotide sequence ID" value="NZ_JACCKA010000055.1"/>
</dbReference>
<proteinExistence type="predicted"/>
<accession>A0A853JD41</accession>
<dbReference type="EMBL" id="JACCKA010000055">
    <property type="protein sequence ID" value="NZA26539.1"/>
    <property type="molecule type" value="Genomic_DNA"/>
</dbReference>